<evidence type="ECO:0000313" key="2">
    <source>
        <dbReference type="EMBL" id="GER05016.1"/>
    </source>
</evidence>
<proteinExistence type="predicted"/>
<dbReference type="EMBL" id="BKCN01000016">
    <property type="protein sequence ID" value="GER05016.1"/>
    <property type="molecule type" value="Genomic_DNA"/>
</dbReference>
<feature type="region of interest" description="Disordered" evidence="1">
    <location>
        <begin position="109"/>
        <end position="128"/>
    </location>
</feature>
<dbReference type="InterPro" id="IPR021395">
    <property type="entry name" value="DUF3035"/>
</dbReference>
<evidence type="ECO:0000313" key="3">
    <source>
        <dbReference type="Proteomes" id="UP000324996"/>
    </source>
</evidence>
<dbReference type="Proteomes" id="UP000324996">
    <property type="component" value="Unassembled WGS sequence"/>
</dbReference>
<dbReference type="AlphaFoldDB" id="A0A5A7NDL1"/>
<comment type="caution">
    <text evidence="2">The sequence shown here is derived from an EMBL/GenBank/DDBJ whole genome shotgun (WGS) entry which is preliminary data.</text>
</comment>
<reference evidence="2 3" key="1">
    <citation type="submission" date="2019-09" db="EMBL/GenBank/DDBJ databases">
        <title>NBRP : Genome information of microbial organism related human and environment.</title>
        <authorList>
            <person name="Hattori M."/>
            <person name="Oshima K."/>
            <person name="Inaba H."/>
            <person name="Suda W."/>
            <person name="Sakamoto M."/>
            <person name="Iino T."/>
            <person name="Kitahara M."/>
            <person name="Oshida Y."/>
            <person name="Iida T."/>
            <person name="Kudo T."/>
            <person name="Itoh T."/>
            <person name="Ohkuma M."/>
        </authorList>
    </citation>
    <scope>NUCLEOTIDE SEQUENCE [LARGE SCALE GENOMIC DNA]</scope>
    <source>
        <strain evidence="2 3">Q-1</strain>
    </source>
</reference>
<evidence type="ECO:0000256" key="1">
    <source>
        <dbReference type="SAM" id="MobiDB-lite"/>
    </source>
</evidence>
<dbReference type="Pfam" id="PF11233">
    <property type="entry name" value="DUF3035"/>
    <property type="match status" value="1"/>
</dbReference>
<feature type="compositionally biased region" description="Basic and acidic residues" evidence="1">
    <location>
        <begin position="135"/>
        <end position="154"/>
    </location>
</feature>
<evidence type="ECO:0008006" key="4">
    <source>
        <dbReference type="Google" id="ProtNLM"/>
    </source>
</evidence>
<sequence length="154" mass="16624">MTFSSGLRVLMRLLVSGSVMLALSGCVWVGELVGSGKNPPDEFVVVDKRPLVVPPDFQLRPPRPGVPVPQNIQPTAQVIDALFPGHTSVPPAPSDGEIAFLENFEATSPDVRSQVGGDTETVDKGPMLSELLSMEPRRLESDGATIERIKPKRR</sequence>
<accession>A0A5A7NDL1</accession>
<protein>
    <recommendedName>
        <fullName evidence="4">DUF3035 domain-containing protein</fullName>
    </recommendedName>
</protein>
<dbReference type="RefSeq" id="WP_052371209.1">
    <property type="nucleotide sequence ID" value="NZ_BKCN01000016.1"/>
</dbReference>
<feature type="region of interest" description="Disordered" evidence="1">
    <location>
        <begin position="133"/>
        <end position="154"/>
    </location>
</feature>
<name>A0A5A7NDL1_9PROT</name>
<organism evidence="2 3">
    <name type="scientific">Iodidimonas nitroreducens</name>
    <dbReference type="NCBI Taxonomy" id="1236968"/>
    <lineage>
        <taxon>Bacteria</taxon>
        <taxon>Pseudomonadati</taxon>
        <taxon>Pseudomonadota</taxon>
        <taxon>Alphaproteobacteria</taxon>
        <taxon>Iodidimonadales</taxon>
        <taxon>Iodidimonadaceae</taxon>
        <taxon>Iodidimonas</taxon>
    </lineage>
</organism>
<gene>
    <name evidence="2" type="ORF">JCM17846_26980</name>
</gene>
<keyword evidence="3" id="KW-1185">Reference proteome</keyword>